<reference evidence="2 3" key="1">
    <citation type="submission" date="2020-08" db="EMBL/GenBank/DDBJ databases">
        <title>A Genomic Blueprint of the Chicken Gut Microbiome.</title>
        <authorList>
            <person name="Gilroy R."/>
            <person name="Ravi A."/>
            <person name="Getino M."/>
            <person name="Pursley I."/>
            <person name="Horton D.L."/>
            <person name="Alikhan N.-F."/>
            <person name="Baker D."/>
            <person name="Gharbi K."/>
            <person name="Hall N."/>
            <person name="Watson M."/>
            <person name="Adriaenssens E.M."/>
            <person name="Foster-Nyarko E."/>
            <person name="Jarju S."/>
            <person name="Secka A."/>
            <person name="Antonio M."/>
            <person name="Oren A."/>
            <person name="Chaudhuri R."/>
            <person name="La Ragione R.M."/>
            <person name="Hildebrand F."/>
            <person name="Pallen M.J."/>
        </authorList>
    </citation>
    <scope>NUCLEOTIDE SEQUENCE [LARGE SCALE GENOMIC DNA]</scope>
    <source>
        <strain evidence="2 3">Sa2BVA3</strain>
    </source>
</reference>
<keyword evidence="1" id="KW-0732">Signal</keyword>
<evidence type="ECO:0000313" key="2">
    <source>
        <dbReference type="EMBL" id="MBD7988276.1"/>
    </source>
</evidence>
<gene>
    <name evidence="2" type="ORF">H9645_09560</name>
</gene>
<name>A0ABR8UJS2_9GAMM</name>
<dbReference type="EMBL" id="JACSQJ010000005">
    <property type="protein sequence ID" value="MBD7988276.1"/>
    <property type="molecule type" value="Genomic_DNA"/>
</dbReference>
<feature type="chain" id="PRO_5045754496" evidence="1">
    <location>
        <begin position="20"/>
        <end position="165"/>
    </location>
</feature>
<evidence type="ECO:0000256" key="1">
    <source>
        <dbReference type="SAM" id="SignalP"/>
    </source>
</evidence>
<dbReference type="Proteomes" id="UP000647183">
    <property type="component" value="Unassembled WGS sequence"/>
</dbReference>
<organism evidence="2 3">
    <name type="scientific">Luteimonas colneyensis</name>
    <dbReference type="NCBI Taxonomy" id="2762230"/>
    <lineage>
        <taxon>Bacteria</taxon>
        <taxon>Pseudomonadati</taxon>
        <taxon>Pseudomonadota</taxon>
        <taxon>Gammaproteobacteria</taxon>
        <taxon>Lysobacterales</taxon>
        <taxon>Lysobacteraceae</taxon>
        <taxon>Luteimonas</taxon>
    </lineage>
</organism>
<evidence type="ECO:0000313" key="3">
    <source>
        <dbReference type="Proteomes" id="UP000647183"/>
    </source>
</evidence>
<dbReference type="RefSeq" id="WP_191729482.1">
    <property type="nucleotide sequence ID" value="NZ_JACSQJ010000005.1"/>
</dbReference>
<protein>
    <submittedName>
        <fullName evidence="2">Uncharacterized protein</fullName>
    </submittedName>
</protein>
<dbReference type="PROSITE" id="PS51257">
    <property type="entry name" value="PROKAR_LIPOPROTEIN"/>
    <property type="match status" value="1"/>
</dbReference>
<accession>A0ABR8UJS2</accession>
<proteinExistence type="predicted"/>
<feature type="signal peptide" evidence="1">
    <location>
        <begin position="1"/>
        <end position="19"/>
    </location>
</feature>
<keyword evidence="3" id="KW-1185">Reference proteome</keyword>
<sequence>MKTTTRLLLSACLALPLLAACKKDEAPVVAVAAPLAAPTTADDTAWRAYVSDVVTRNMEGIANQPYVYYLPAPTGDEAADAGNYERLSDKATSDVSRGIVRGNMLAYASSDSAKMADIIVNAFAGVEPDTMKGVRVVFIGAAADRERVSAAVAPAGVEFIFVDAK</sequence>
<comment type="caution">
    <text evidence="2">The sequence shown here is derived from an EMBL/GenBank/DDBJ whole genome shotgun (WGS) entry which is preliminary data.</text>
</comment>